<dbReference type="AlphaFoldDB" id="A0A926NE78"/>
<dbReference type="EMBL" id="JACXAI010000034">
    <property type="protein sequence ID" value="MBD1382627.1"/>
    <property type="molecule type" value="Genomic_DNA"/>
</dbReference>
<sequence>MEKQGNVSLWIGKINTEEDLNDYLKLVYTDDGESLPSPFLKDFEIELSDFDEDFIEAVFRGESVGNLECLIEGCSYDDIVIPLFGGKNRTVLPDKTNSAILLYNFDYQGRKKEIRNKDYVFEYLGSVKYS</sequence>
<evidence type="ECO:0000313" key="1">
    <source>
        <dbReference type="EMBL" id="MBD1382627.1"/>
    </source>
</evidence>
<gene>
    <name evidence="1" type="ORF">IC621_20700</name>
</gene>
<name>A0A926NE78_9BACI</name>
<dbReference type="RefSeq" id="WP_191161005.1">
    <property type="nucleotide sequence ID" value="NZ_JACXAI010000034.1"/>
</dbReference>
<protein>
    <submittedName>
        <fullName evidence="1">Immunity 22 family protein</fullName>
    </submittedName>
</protein>
<organism evidence="1 2">
    <name type="scientific">Metabacillus arenae</name>
    <dbReference type="NCBI Taxonomy" id="2771434"/>
    <lineage>
        <taxon>Bacteria</taxon>
        <taxon>Bacillati</taxon>
        <taxon>Bacillota</taxon>
        <taxon>Bacilli</taxon>
        <taxon>Bacillales</taxon>
        <taxon>Bacillaceae</taxon>
        <taxon>Metabacillus</taxon>
    </lineage>
</organism>
<proteinExistence type="predicted"/>
<accession>A0A926NE78</accession>
<dbReference type="Proteomes" id="UP000626844">
    <property type="component" value="Unassembled WGS sequence"/>
</dbReference>
<dbReference type="InterPro" id="IPR025560">
    <property type="entry name" value="Imm22"/>
</dbReference>
<keyword evidence="2" id="KW-1185">Reference proteome</keyword>
<evidence type="ECO:0000313" key="2">
    <source>
        <dbReference type="Proteomes" id="UP000626844"/>
    </source>
</evidence>
<reference evidence="1" key="1">
    <citation type="submission" date="2020-09" db="EMBL/GenBank/DDBJ databases">
        <title>A novel bacterium of genus Bacillus, isolated from South China Sea.</title>
        <authorList>
            <person name="Huang H."/>
            <person name="Mo K."/>
            <person name="Hu Y."/>
        </authorList>
    </citation>
    <scope>NUCLEOTIDE SEQUENCE</scope>
    <source>
        <strain evidence="1">IB182487</strain>
    </source>
</reference>
<comment type="caution">
    <text evidence="1">The sequence shown here is derived from an EMBL/GenBank/DDBJ whole genome shotgun (WGS) entry which is preliminary data.</text>
</comment>
<dbReference type="Pfam" id="PF14112">
    <property type="entry name" value="DUF4284"/>
    <property type="match status" value="1"/>
</dbReference>